<protein>
    <submittedName>
        <fullName evidence="6">NSG7 protein</fullName>
    </submittedName>
</protein>
<dbReference type="PANTHER" id="PTHR24171">
    <property type="entry name" value="ANKYRIN REPEAT DOMAIN-CONTAINING PROTEIN 39-RELATED"/>
    <property type="match status" value="1"/>
</dbReference>
<keyword evidence="2 3" id="KW-0040">ANK repeat</keyword>
<dbReference type="SUPFAM" id="SSF48403">
    <property type="entry name" value="Ankyrin repeat"/>
    <property type="match status" value="1"/>
</dbReference>
<dbReference type="EMBL" id="AB167475">
    <property type="protein sequence ID" value="BAD44753.1"/>
    <property type="molecule type" value="mRNA"/>
</dbReference>
<gene>
    <name evidence="6" type="primary">NSG7</name>
</gene>
<dbReference type="Pfam" id="PF12796">
    <property type="entry name" value="Ank_2"/>
    <property type="match status" value="1"/>
</dbReference>
<evidence type="ECO:0000256" key="3">
    <source>
        <dbReference type="PROSITE-ProRule" id="PRU00023"/>
    </source>
</evidence>
<dbReference type="ExpressionAtlas" id="Q65Z19">
    <property type="expression patterns" value="baseline and differential"/>
</dbReference>
<feature type="compositionally biased region" description="Low complexity" evidence="4">
    <location>
        <begin position="49"/>
        <end position="59"/>
    </location>
</feature>
<evidence type="ECO:0000256" key="2">
    <source>
        <dbReference type="ARBA" id="ARBA00023043"/>
    </source>
</evidence>
<sequence>MGCGSSVPSSHPQQVLPGPNPVSAQEGISKHEVQSQAPQQYELPPAPAAGPAAPQQQAVGAPQYVQQGYVAPQHVAPAEPQQAVPQQHIQAPVPATPAPAATVPQQQPVPQPVVQPAMVAPVTQAASPQQTQEDSFFPSAATTVMSFGALPETLQDLHDGMPSEIADAPMRLLMIDAVLRWTTIAVYEDVQPGDCWEMPYSRVSDDVWSRTAVLSWRWGASKPAERQPGFTPMLPAQMEELQIALRRLRSAGLQYLWLDWCCVPQYSANSMVEVLRSKIFYARSHAMIIIPSYEALPKDGVVKLLLLKALRQLTSKAGASKDMAAAAKVLQTIMNKGVVAGREYFSRVWTLAERVARYGRSEQLSNWLSLEAWLGMLADALLKSTDNPAASQIYKKILGREAAQLLETITVPLGAAMTTGSMLGGAKGLEEQVARVFEMGAALWSSSHSLVEAPNEDWLLSYLIDVDAGVYTAWSNADRVWAVYSYFCWKTLNQADEASLQQAVIDLAQVAGGGGKLIAKVSRQLGLKLPLPDSVQQDLRANPTSQDLAVAAEAGDVARVRKLLADGVLPEGDRNGIDAVGYAAMHQRTEVLQAMVRLGVNVDKAVGGATPLWRACEANAPAGIPILVKAGADINFMNEYQEHKTPLVIAIEKNALQAVVALVEAGADTSVYHPDGCSPLYHAVWKGYAEIAKAIIKAGGDLNTGLDETKDSPLGYAAWDGQMEVVKALVEAGADLNYTNKKNETALDLARIRHKNDIATYLEEVAAGRN</sequence>
<accession>Q65Z19</accession>
<organism evidence="6">
    <name type="scientific">Chlamydomonas reinhardtii</name>
    <name type="common">Chlamydomonas smithii</name>
    <dbReference type="NCBI Taxonomy" id="3055"/>
    <lineage>
        <taxon>Eukaryota</taxon>
        <taxon>Viridiplantae</taxon>
        <taxon>Chlorophyta</taxon>
        <taxon>core chlorophytes</taxon>
        <taxon>Chlorophyceae</taxon>
        <taxon>CS clade</taxon>
        <taxon>Chlamydomonadales</taxon>
        <taxon>Chlamydomonadaceae</taxon>
        <taxon>Chlamydomonas</taxon>
    </lineage>
</organism>
<name>Q65Z19_CHLRE</name>
<dbReference type="PANTHER" id="PTHR24171:SF9">
    <property type="entry name" value="ANKYRIN REPEAT DOMAIN-CONTAINING PROTEIN 39"/>
    <property type="match status" value="1"/>
</dbReference>
<keyword evidence="1" id="KW-0677">Repeat</keyword>
<dbReference type="PROSITE" id="PS50088">
    <property type="entry name" value="ANK_REPEAT"/>
    <property type="match status" value="4"/>
</dbReference>
<evidence type="ECO:0000313" key="6">
    <source>
        <dbReference type="EMBL" id="BAD44753.1"/>
    </source>
</evidence>
<evidence type="ECO:0000256" key="4">
    <source>
        <dbReference type="SAM" id="MobiDB-lite"/>
    </source>
</evidence>
<feature type="repeat" description="ANK" evidence="3">
    <location>
        <begin position="607"/>
        <end position="639"/>
    </location>
</feature>
<dbReference type="SMART" id="SM00248">
    <property type="entry name" value="ANK"/>
    <property type="match status" value="5"/>
</dbReference>
<feature type="domain" description="Heterokaryon incompatibility" evidence="5">
    <location>
        <begin position="213"/>
        <end position="353"/>
    </location>
</feature>
<dbReference type="Pfam" id="PF06985">
    <property type="entry name" value="HET"/>
    <property type="match status" value="1"/>
</dbReference>
<dbReference type="AlphaFoldDB" id="Q65Z19"/>
<proteinExistence type="evidence at transcript level"/>
<feature type="repeat" description="ANK" evidence="3">
    <location>
        <begin position="709"/>
        <end position="741"/>
    </location>
</feature>
<dbReference type="InterPro" id="IPR010730">
    <property type="entry name" value="HET"/>
</dbReference>
<evidence type="ECO:0000259" key="5">
    <source>
        <dbReference type="Pfam" id="PF06985"/>
    </source>
</evidence>
<dbReference type="Gene3D" id="1.25.40.20">
    <property type="entry name" value="Ankyrin repeat-containing domain"/>
    <property type="match status" value="2"/>
</dbReference>
<dbReference type="InterPro" id="IPR036770">
    <property type="entry name" value="Ankyrin_rpt-contain_sf"/>
</dbReference>
<reference evidence="6" key="1">
    <citation type="journal article" date="2004" name="Curr. Genet.">
        <title>The transcriptional program of synchronous gametogenesis in Chlamydomonas reinhardtii.</title>
        <authorList>
            <person name="Abe J."/>
            <person name="Kubo T."/>
            <person name="Takagi Y."/>
            <person name="Saito T."/>
            <person name="Miura K."/>
            <person name="Fukuzawa H."/>
            <person name="Matsuda Y."/>
        </authorList>
    </citation>
    <scope>NUCLEOTIDE SEQUENCE</scope>
    <source>
        <strain evidence="6">C-9</strain>
    </source>
</reference>
<evidence type="ECO:0000256" key="1">
    <source>
        <dbReference type="ARBA" id="ARBA00022737"/>
    </source>
</evidence>
<feature type="compositionally biased region" description="Polar residues" evidence="4">
    <location>
        <begin position="1"/>
        <end position="13"/>
    </location>
</feature>
<dbReference type="PROSITE" id="PS50297">
    <property type="entry name" value="ANK_REP_REGION"/>
    <property type="match status" value="2"/>
</dbReference>
<dbReference type="Pfam" id="PF00023">
    <property type="entry name" value="Ank"/>
    <property type="match status" value="1"/>
</dbReference>
<feature type="repeat" description="ANK" evidence="3">
    <location>
        <begin position="642"/>
        <end position="674"/>
    </location>
</feature>
<feature type="repeat" description="ANK" evidence="3">
    <location>
        <begin position="675"/>
        <end position="707"/>
    </location>
</feature>
<feature type="region of interest" description="Disordered" evidence="4">
    <location>
        <begin position="76"/>
        <end position="106"/>
    </location>
</feature>
<feature type="region of interest" description="Disordered" evidence="4">
    <location>
        <begin position="1"/>
        <end position="59"/>
    </location>
</feature>
<dbReference type="InterPro" id="IPR002110">
    <property type="entry name" value="Ankyrin_rpt"/>
</dbReference>